<accession>T1H602</accession>
<dbReference type="PANTHER" id="PTHR23278:SF19">
    <property type="entry name" value="OBSCURIN"/>
    <property type="match status" value="1"/>
</dbReference>
<sequence length="92" mass="10711">YLETLSVLVNNTAHIRCDVSSNLSNDQVLLVVWYKNNLPIYSYDTRGAHAGKPSHWRDEEILGERARFRSIRDPAELVIDPVEVYFLKYYVP</sequence>
<organism evidence="1 2">
    <name type="scientific">Megaselia scalaris</name>
    <name type="common">Humpbacked fly</name>
    <name type="synonym">Phora scalaris</name>
    <dbReference type="NCBI Taxonomy" id="36166"/>
    <lineage>
        <taxon>Eukaryota</taxon>
        <taxon>Metazoa</taxon>
        <taxon>Ecdysozoa</taxon>
        <taxon>Arthropoda</taxon>
        <taxon>Hexapoda</taxon>
        <taxon>Insecta</taxon>
        <taxon>Pterygota</taxon>
        <taxon>Neoptera</taxon>
        <taxon>Endopterygota</taxon>
        <taxon>Diptera</taxon>
        <taxon>Brachycera</taxon>
        <taxon>Muscomorpha</taxon>
        <taxon>Platypezoidea</taxon>
        <taxon>Phoridae</taxon>
        <taxon>Megaseliini</taxon>
        <taxon>Megaselia</taxon>
    </lineage>
</organism>
<evidence type="ECO:0000313" key="1">
    <source>
        <dbReference type="EnsemblMetazoa" id="MESCA012135-PA"/>
    </source>
</evidence>
<name>T1H602_MEGSC</name>
<reference evidence="1" key="2">
    <citation type="submission" date="2015-06" db="UniProtKB">
        <authorList>
            <consortium name="EnsemblMetazoa"/>
        </authorList>
    </citation>
    <scope>IDENTIFICATION</scope>
</reference>
<evidence type="ECO:0008006" key="3">
    <source>
        <dbReference type="Google" id="ProtNLM"/>
    </source>
</evidence>
<dbReference type="EnsemblMetazoa" id="MESCA012135-RA">
    <property type="protein sequence ID" value="MESCA012135-PA"/>
    <property type="gene ID" value="MESCA012135"/>
</dbReference>
<dbReference type="SUPFAM" id="SSF48726">
    <property type="entry name" value="Immunoglobulin"/>
    <property type="match status" value="1"/>
</dbReference>
<dbReference type="InterPro" id="IPR013783">
    <property type="entry name" value="Ig-like_fold"/>
</dbReference>
<dbReference type="HOGENOM" id="CLU_2419355_0_0_1"/>
<proteinExistence type="predicted"/>
<dbReference type="Gene3D" id="2.60.40.10">
    <property type="entry name" value="Immunoglobulins"/>
    <property type="match status" value="1"/>
</dbReference>
<protein>
    <recommendedName>
        <fullName evidence="3">Ig-like domain-containing protein</fullName>
    </recommendedName>
</protein>
<dbReference type="Proteomes" id="UP000015102">
    <property type="component" value="Unassembled WGS sequence"/>
</dbReference>
<evidence type="ECO:0000313" key="2">
    <source>
        <dbReference type="Proteomes" id="UP000015102"/>
    </source>
</evidence>
<dbReference type="PANTHER" id="PTHR23278">
    <property type="entry name" value="SIDESTEP PROTEIN"/>
    <property type="match status" value="1"/>
</dbReference>
<reference evidence="2" key="1">
    <citation type="submission" date="2013-02" db="EMBL/GenBank/DDBJ databases">
        <authorList>
            <person name="Hughes D."/>
        </authorList>
    </citation>
    <scope>NUCLEOTIDE SEQUENCE</scope>
    <source>
        <strain>Durham</strain>
        <strain evidence="2">NC isolate 2 -- Noor lab</strain>
    </source>
</reference>
<dbReference type="InterPro" id="IPR036179">
    <property type="entry name" value="Ig-like_dom_sf"/>
</dbReference>
<keyword evidence="2" id="KW-1185">Reference proteome</keyword>
<dbReference type="AlphaFoldDB" id="T1H602"/>
<dbReference type="STRING" id="36166.T1H602"/>